<evidence type="ECO:0000313" key="2">
    <source>
        <dbReference type="Proteomes" id="UP001140949"/>
    </source>
</evidence>
<reference evidence="1" key="1">
    <citation type="journal article" date="2023" name="GigaByte">
        <title>Genome assembly of the bearded iris, Iris pallida Lam.</title>
        <authorList>
            <person name="Bruccoleri R.E."/>
            <person name="Oakeley E.J."/>
            <person name="Faust A.M.E."/>
            <person name="Altorfer M."/>
            <person name="Dessus-Babus S."/>
            <person name="Burckhardt D."/>
            <person name="Oertli M."/>
            <person name="Naumann U."/>
            <person name="Petersen F."/>
            <person name="Wong J."/>
        </authorList>
    </citation>
    <scope>NUCLEOTIDE SEQUENCE</scope>
    <source>
        <strain evidence="1">GSM-AAB239-AS_SAM_17_03QT</strain>
    </source>
</reference>
<dbReference type="AlphaFoldDB" id="A0AAX6HIM3"/>
<dbReference type="EMBL" id="JANAVB010009196">
    <property type="protein sequence ID" value="KAJ6840900.1"/>
    <property type="molecule type" value="Genomic_DNA"/>
</dbReference>
<organism evidence="1 2">
    <name type="scientific">Iris pallida</name>
    <name type="common">Sweet iris</name>
    <dbReference type="NCBI Taxonomy" id="29817"/>
    <lineage>
        <taxon>Eukaryota</taxon>
        <taxon>Viridiplantae</taxon>
        <taxon>Streptophyta</taxon>
        <taxon>Embryophyta</taxon>
        <taxon>Tracheophyta</taxon>
        <taxon>Spermatophyta</taxon>
        <taxon>Magnoliopsida</taxon>
        <taxon>Liliopsida</taxon>
        <taxon>Asparagales</taxon>
        <taxon>Iridaceae</taxon>
        <taxon>Iridoideae</taxon>
        <taxon>Irideae</taxon>
        <taxon>Iris</taxon>
    </lineage>
</organism>
<keyword evidence="2" id="KW-1185">Reference proteome</keyword>
<protein>
    <submittedName>
        <fullName evidence="1">Fructose-bisphosphate aldolase, chloroplastic-like</fullName>
    </submittedName>
</protein>
<sequence>MRIFESLNLKKRGKYIQEEKAMEEAEDSNQLKGSNAKKIRHDLLAKTKEENRWSSQQSTMRLLTKLEAIVATKRKGIATRKQKNEEKIVSHYF</sequence>
<reference evidence="1" key="2">
    <citation type="submission" date="2023-04" db="EMBL/GenBank/DDBJ databases">
        <authorList>
            <person name="Bruccoleri R.E."/>
            <person name="Oakeley E.J."/>
            <person name="Faust A.-M."/>
            <person name="Dessus-Babus S."/>
            <person name="Altorfer M."/>
            <person name="Burckhardt D."/>
            <person name="Oertli M."/>
            <person name="Naumann U."/>
            <person name="Petersen F."/>
            <person name="Wong J."/>
        </authorList>
    </citation>
    <scope>NUCLEOTIDE SEQUENCE</scope>
    <source>
        <strain evidence="1">GSM-AAB239-AS_SAM_17_03QT</strain>
        <tissue evidence="1">Leaf</tissue>
    </source>
</reference>
<gene>
    <name evidence="1" type="ORF">M6B38_119165</name>
</gene>
<dbReference type="Proteomes" id="UP001140949">
    <property type="component" value="Unassembled WGS sequence"/>
</dbReference>
<accession>A0AAX6HIM3</accession>
<name>A0AAX6HIM3_IRIPA</name>
<comment type="caution">
    <text evidence="1">The sequence shown here is derived from an EMBL/GenBank/DDBJ whole genome shotgun (WGS) entry which is preliminary data.</text>
</comment>
<evidence type="ECO:0000313" key="1">
    <source>
        <dbReference type="EMBL" id="KAJ6840900.1"/>
    </source>
</evidence>
<proteinExistence type="predicted"/>